<keyword evidence="3" id="KW-1185">Reference proteome</keyword>
<comment type="caution">
    <text evidence="2">The sequence shown here is derived from an EMBL/GenBank/DDBJ whole genome shotgun (WGS) entry which is preliminary data.</text>
</comment>
<proteinExistence type="predicted"/>
<sequence length="111" mass="11805">MASCPDKGKELVVTDKGFKWLRKGTKGSSSSAPKHPLLGGSETSTTASRADKGKEVVVTDKGLKLLRKGTKGSSSSAAKAYPIRRIGSKDVEEHGLNCFNAHMEAKYAPKN</sequence>
<dbReference type="Proteomes" id="UP000823775">
    <property type="component" value="Unassembled WGS sequence"/>
</dbReference>
<reference evidence="2 3" key="1">
    <citation type="journal article" date="2021" name="BMC Genomics">
        <title>Datura genome reveals duplications of psychoactive alkaloid biosynthetic genes and high mutation rate following tissue culture.</title>
        <authorList>
            <person name="Rajewski A."/>
            <person name="Carter-House D."/>
            <person name="Stajich J."/>
            <person name="Litt A."/>
        </authorList>
    </citation>
    <scope>NUCLEOTIDE SEQUENCE [LARGE SCALE GENOMIC DNA]</scope>
    <source>
        <strain evidence="2">AR-01</strain>
    </source>
</reference>
<name>A0ABS8RXM0_DATST</name>
<organism evidence="2 3">
    <name type="scientific">Datura stramonium</name>
    <name type="common">Jimsonweed</name>
    <name type="synonym">Common thornapple</name>
    <dbReference type="NCBI Taxonomy" id="4076"/>
    <lineage>
        <taxon>Eukaryota</taxon>
        <taxon>Viridiplantae</taxon>
        <taxon>Streptophyta</taxon>
        <taxon>Embryophyta</taxon>
        <taxon>Tracheophyta</taxon>
        <taxon>Spermatophyta</taxon>
        <taxon>Magnoliopsida</taxon>
        <taxon>eudicotyledons</taxon>
        <taxon>Gunneridae</taxon>
        <taxon>Pentapetalae</taxon>
        <taxon>asterids</taxon>
        <taxon>lamiids</taxon>
        <taxon>Solanales</taxon>
        <taxon>Solanaceae</taxon>
        <taxon>Solanoideae</taxon>
        <taxon>Datureae</taxon>
        <taxon>Datura</taxon>
    </lineage>
</organism>
<evidence type="ECO:0000313" key="3">
    <source>
        <dbReference type="Proteomes" id="UP000823775"/>
    </source>
</evidence>
<evidence type="ECO:0000313" key="2">
    <source>
        <dbReference type="EMBL" id="MCD7451591.1"/>
    </source>
</evidence>
<evidence type="ECO:0000256" key="1">
    <source>
        <dbReference type="SAM" id="MobiDB-lite"/>
    </source>
</evidence>
<feature type="region of interest" description="Disordered" evidence="1">
    <location>
        <begin position="22"/>
        <end position="54"/>
    </location>
</feature>
<protein>
    <submittedName>
        <fullName evidence="2">Uncharacterized protein</fullName>
    </submittedName>
</protein>
<dbReference type="EMBL" id="JACEIK010000175">
    <property type="protein sequence ID" value="MCD7451591.1"/>
    <property type="molecule type" value="Genomic_DNA"/>
</dbReference>
<accession>A0ABS8RXM0</accession>
<gene>
    <name evidence="2" type="ORF">HAX54_012752</name>
</gene>